<dbReference type="Pfam" id="PF08680">
    <property type="entry name" value="DUF1779"/>
    <property type="match status" value="1"/>
</dbReference>
<keyword evidence="1" id="KW-0732">Signal</keyword>
<dbReference type="Gene3D" id="3.30.2030.10">
    <property type="entry name" value="YwmB-like"/>
    <property type="match status" value="1"/>
</dbReference>
<proteinExistence type="predicted"/>
<reference evidence="2" key="1">
    <citation type="submission" date="2021-04" db="EMBL/GenBank/DDBJ databases">
        <title>Isolation and polyphasic classification of algal microorganism.</title>
        <authorList>
            <person name="Wang S."/>
        </authorList>
    </citation>
    <scope>NUCLEOTIDE SEQUENCE</scope>
    <source>
        <strain evidence="2">720a</strain>
    </source>
</reference>
<name>A0A941I8J0_9BACI</name>
<dbReference type="Gene3D" id="3.30.360.40">
    <property type="entry name" value="YwmB-like"/>
    <property type="match status" value="1"/>
</dbReference>
<gene>
    <name evidence="2" type="ORF">KCX74_06275</name>
</gene>
<dbReference type="InterPro" id="IPR036209">
    <property type="entry name" value="YwmB-like_sf"/>
</dbReference>
<evidence type="ECO:0000313" key="2">
    <source>
        <dbReference type="EMBL" id="MBR7795649.1"/>
    </source>
</evidence>
<keyword evidence="3" id="KW-1185">Reference proteome</keyword>
<dbReference type="AlphaFoldDB" id="A0A941I8J0"/>
<feature type="signal peptide" evidence="1">
    <location>
        <begin position="1"/>
        <end position="20"/>
    </location>
</feature>
<evidence type="ECO:0000256" key="1">
    <source>
        <dbReference type="SAM" id="SignalP"/>
    </source>
</evidence>
<dbReference type="EMBL" id="JAGSOT010000013">
    <property type="protein sequence ID" value="MBR7795649.1"/>
    <property type="molecule type" value="Genomic_DNA"/>
</dbReference>
<organism evidence="2 3">
    <name type="scientific">Virgibacillus salarius</name>
    <dbReference type="NCBI Taxonomy" id="447199"/>
    <lineage>
        <taxon>Bacteria</taxon>
        <taxon>Bacillati</taxon>
        <taxon>Bacillota</taxon>
        <taxon>Bacilli</taxon>
        <taxon>Bacillales</taxon>
        <taxon>Bacillaceae</taxon>
        <taxon>Virgibacillus</taxon>
    </lineage>
</organism>
<dbReference type="Proteomes" id="UP000675284">
    <property type="component" value="Unassembled WGS sequence"/>
</dbReference>
<dbReference type="RefSeq" id="WP_026681771.1">
    <property type="nucleotide sequence ID" value="NZ_BAAACY010000106.1"/>
</dbReference>
<dbReference type="SUPFAM" id="SSF143842">
    <property type="entry name" value="YwmB-like"/>
    <property type="match status" value="1"/>
</dbReference>
<comment type="caution">
    <text evidence="2">The sequence shown here is derived from an EMBL/GenBank/DDBJ whole genome shotgun (WGS) entry which is preliminary data.</text>
</comment>
<sequence length="238" mass="27485">MKKIFILSIMLLMITNNVAAKQSFNQKELVDLANYMMNNSAKVEDWQVTLKEAITREDSKHLVHELQTNFKPNFSEDKNKLKYSFSDALLPEGINVLYNVVIPKQKQYNAELIIVIKGKSWSKEIEKNYRNVLTTSLNAYFTEAVKKFACLTTKGNDIISGDYFLENMTNYFQVQQVKTQFDNVKNSTHKKIIYGYTPLWNQKISVDNTSMNLQIAIKDTGSDYPTYTIGTPILINEY</sequence>
<evidence type="ECO:0000313" key="3">
    <source>
        <dbReference type="Proteomes" id="UP000675284"/>
    </source>
</evidence>
<feature type="chain" id="PRO_5036722750" evidence="1">
    <location>
        <begin position="21"/>
        <end position="238"/>
    </location>
</feature>
<dbReference type="InterPro" id="IPR014794">
    <property type="entry name" value="DUF1779"/>
</dbReference>
<protein>
    <submittedName>
        <fullName evidence="2">YwmB family TATA-box binding protein</fullName>
    </submittedName>
</protein>
<accession>A0A941I8J0</accession>